<keyword evidence="4 5" id="KW-0472">Membrane</keyword>
<accession>A0A3D9ZJF8</accession>
<dbReference type="Pfam" id="PF13515">
    <property type="entry name" value="FUSC_2"/>
    <property type="match status" value="1"/>
</dbReference>
<keyword evidence="2 5" id="KW-0812">Transmembrane</keyword>
<keyword evidence="8" id="KW-1185">Reference proteome</keyword>
<feature type="domain" description="Integral membrane bound transporter" evidence="6">
    <location>
        <begin position="29"/>
        <end position="153"/>
    </location>
</feature>
<comment type="caution">
    <text evidence="7">The sequence shown here is derived from an EMBL/GenBank/DDBJ whole genome shotgun (WGS) entry which is preliminary data.</text>
</comment>
<dbReference type="AlphaFoldDB" id="A0A3D9ZJF8"/>
<evidence type="ECO:0000256" key="5">
    <source>
        <dbReference type="SAM" id="Phobius"/>
    </source>
</evidence>
<gene>
    <name evidence="7" type="ORF">DFJ67_3413</name>
</gene>
<dbReference type="EMBL" id="QUMQ01000001">
    <property type="protein sequence ID" value="REF97415.1"/>
    <property type="molecule type" value="Genomic_DNA"/>
</dbReference>
<feature type="transmembrane region" description="Helical" evidence="5">
    <location>
        <begin position="18"/>
        <end position="37"/>
    </location>
</feature>
<dbReference type="GO" id="GO:0016020">
    <property type="term" value="C:membrane"/>
    <property type="evidence" value="ECO:0007669"/>
    <property type="project" value="UniProtKB-SubCell"/>
</dbReference>
<keyword evidence="3 5" id="KW-1133">Transmembrane helix</keyword>
<dbReference type="InterPro" id="IPR049453">
    <property type="entry name" value="Memb_transporter_dom"/>
</dbReference>
<evidence type="ECO:0000259" key="6">
    <source>
        <dbReference type="Pfam" id="PF13515"/>
    </source>
</evidence>
<evidence type="ECO:0000313" key="8">
    <source>
        <dbReference type="Proteomes" id="UP000256913"/>
    </source>
</evidence>
<evidence type="ECO:0000313" key="7">
    <source>
        <dbReference type="EMBL" id="REF97415.1"/>
    </source>
</evidence>
<evidence type="ECO:0000256" key="2">
    <source>
        <dbReference type="ARBA" id="ARBA00022692"/>
    </source>
</evidence>
<name>A0A3D9ZJF8_9ACTN</name>
<dbReference type="Proteomes" id="UP000256913">
    <property type="component" value="Unassembled WGS sequence"/>
</dbReference>
<dbReference type="OrthoDB" id="5198202at2"/>
<organism evidence="7 8">
    <name type="scientific">Asanoa ferruginea</name>
    <dbReference type="NCBI Taxonomy" id="53367"/>
    <lineage>
        <taxon>Bacteria</taxon>
        <taxon>Bacillati</taxon>
        <taxon>Actinomycetota</taxon>
        <taxon>Actinomycetes</taxon>
        <taxon>Micromonosporales</taxon>
        <taxon>Micromonosporaceae</taxon>
        <taxon>Asanoa</taxon>
    </lineage>
</organism>
<sequence length="361" mass="37270">MADGWLKPRLVATWADRWIVLQIGAAAGLAWFIAGAVLGQANAFFAPAAAVLVVSGSIGKQVRQTAELIVGVAVGLILADGLVRLIGRGPLQLALVVILAASLALVVSGGRMVLNQATTTAVLILALYPHAGGGIFWERWIDALIGAGVALVIRAVVEPRQPLRAVRRAADAVHDRLGEAFEGGTAAVRNADPAATLAAAERLHPAEAALKVLSEETTRAAHLVSIGLLHHRTRLTLARVDAAAPHLRRAIDNLHQALRHESAALGVPLAPGLLDAMAALDRASDDLLRDLVNPAGTWHGAQAARQAQAWAGRAERAAPPTATTAVAGHLHAAAGQLLLAGRHGPFAENAPTGPTAGCNDS</sequence>
<feature type="transmembrane region" description="Helical" evidence="5">
    <location>
        <begin position="134"/>
        <end position="157"/>
    </location>
</feature>
<proteinExistence type="predicted"/>
<feature type="transmembrane region" description="Helical" evidence="5">
    <location>
        <begin position="93"/>
        <end position="114"/>
    </location>
</feature>
<evidence type="ECO:0000256" key="1">
    <source>
        <dbReference type="ARBA" id="ARBA00004141"/>
    </source>
</evidence>
<reference evidence="7 8" key="1">
    <citation type="submission" date="2018-08" db="EMBL/GenBank/DDBJ databases">
        <title>Sequencing the genomes of 1000 actinobacteria strains.</title>
        <authorList>
            <person name="Klenk H.-P."/>
        </authorList>
    </citation>
    <scope>NUCLEOTIDE SEQUENCE [LARGE SCALE GENOMIC DNA]</scope>
    <source>
        <strain evidence="7 8">DSM 44099</strain>
    </source>
</reference>
<feature type="transmembrane region" description="Helical" evidence="5">
    <location>
        <begin position="68"/>
        <end position="86"/>
    </location>
</feature>
<evidence type="ECO:0000256" key="4">
    <source>
        <dbReference type="ARBA" id="ARBA00023136"/>
    </source>
</evidence>
<evidence type="ECO:0000256" key="3">
    <source>
        <dbReference type="ARBA" id="ARBA00022989"/>
    </source>
</evidence>
<dbReference type="RefSeq" id="WP_116068863.1">
    <property type="nucleotide sequence ID" value="NZ_BONB01000014.1"/>
</dbReference>
<protein>
    <submittedName>
        <fullName evidence="7">Uncharacterized membrane protein YgaE (UPF0421/DUF939 family)</fullName>
    </submittedName>
</protein>
<comment type="subcellular location">
    <subcellularLocation>
        <location evidence="1">Membrane</location>
        <topology evidence="1">Multi-pass membrane protein</topology>
    </subcellularLocation>
</comment>